<keyword evidence="1" id="KW-0472">Membrane</keyword>
<feature type="transmembrane region" description="Helical" evidence="1">
    <location>
        <begin position="60"/>
        <end position="79"/>
    </location>
</feature>
<feature type="transmembrane region" description="Helical" evidence="1">
    <location>
        <begin position="100"/>
        <end position="125"/>
    </location>
</feature>
<reference evidence="2 3" key="1">
    <citation type="submission" date="2019-02" db="EMBL/GenBank/DDBJ databases">
        <title>Paenibacillus sp. nov., isolated from surface-sterilized tissue of Thalictrum simplex L.</title>
        <authorList>
            <person name="Tuo L."/>
        </authorList>
    </citation>
    <scope>NUCLEOTIDE SEQUENCE [LARGE SCALE GENOMIC DNA]</scope>
    <source>
        <strain evidence="2 3">N2SHLJ1</strain>
    </source>
</reference>
<dbReference type="Proteomes" id="UP000293142">
    <property type="component" value="Unassembled WGS sequence"/>
</dbReference>
<name>A0A4Q9DK73_9BACL</name>
<dbReference type="PANTHER" id="PTHR37305:SF1">
    <property type="entry name" value="MEMBRANE PROTEIN"/>
    <property type="match status" value="1"/>
</dbReference>
<dbReference type="AlphaFoldDB" id="A0A4Q9DK73"/>
<keyword evidence="3" id="KW-1185">Reference proteome</keyword>
<protein>
    <submittedName>
        <fullName evidence="2">ABC transporter permease</fullName>
    </submittedName>
</protein>
<comment type="caution">
    <text evidence="2">The sequence shown here is derived from an EMBL/GenBank/DDBJ whole genome shotgun (WGS) entry which is preliminary data.</text>
</comment>
<feature type="transmembrane region" description="Helical" evidence="1">
    <location>
        <begin position="224"/>
        <end position="246"/>
    </location>
</feature>
<dbReference type="EMBL" id="SIRE01000028">
    <property type="protein sequence ID" value="TBL71109.1"/>
    <property type="molecule type" value="Genomic_DNA"/>
</dbReference>
<gene>
    <name evidence="2" type="ORF">EYB31_31245</name>
</gene>
<proteinExistence type="predicted"/>
<keyword evidence="1" id="KW-1133">Transmembrane helix</keyword>
<dbReference type="OrthoDB" id="8613028at2"/>
<evidence type="ECO:0000256" key="1">
    <source>
        <dbReference type="SAM" id="Phobius"/>
    </source>
</evidence>
<sequence>MLSLIQNENMKIYLRARTWIMIGLIPVILLAFAILMKFVIKGGIDHVLTFASMSTNVSTLVLIFSVIVAGDIVASEFTWGTIKLLLIRPASRSKILLSKYVAVVLFMLGMLVVTLICSYFIGLVFFGASGPTAGNVSFSRILGEYGLKAVDMLMAVTLSFMISSAFRSSSFAIGLSMFLMFMADPFVRILAMMQYGWVKFILFANTNLEVYFFGGKPMLQGMTLGFSVTMLVLYWILFYAVAWLLFTRRDVAG</sequence>
<feature type="transmembrane region" description="Helical" evidence="1">
    <location>
        <begin position="20"/>
        <end position="40"/>
    </location>
</feature>
<dbReference type="PANTHER" id="PTHR37305">
    <property type="entry name" value="INTEGRAL MEMBRANE PROTEIN-RELATED"/>
    <property type="match status" value="1"/>
</dbReference>
<evidence type="ECO:0000313" key="2">
    <source>
        <dbReference type="EMBL" id="TBL71109.1"/>
    </source>
</evidence>
<organism evidence="2 3">
    <name type="scientific">Paenibacillus thalictri</name>
    <dbReference type="NCBI Taxonomy" id="2527873"/>
    <lineage>
        <taxon>Bacteria</taxon>
        <taxon>Bacillati</taxon>
        <taxon>Bacillota</taxon>
        <taxon>Bacilli</taxon>
        <taxon>Bacillales</taxon>
        <taxon>Paenibacillaceae</taxon>
        <taxon>Paenibacillus</taxon>
    </lineage>
</organism>
<keyword evidence="1" id="KW-0812">Transmembrane</keyword>
<accession>A0A4Q9DK73</accession>
<evidence type="ECO:0000313" key="3">
    <source>
        <dbReference type="Proteomes" id="UP000293142"/>
    </source>
</evidence>
<dbReference type="Pfam" id="PF12730">
    <property type="entry name" value="ABC2_membrane_4"/>
    <property type="match status" value="1"/>
</dbReference>